<accession>A0ABN0RT80</accession>
<feature type="domain" description="DUF3857" evidence="3">
    <location>
        <begin position="55"/>
        <end position="214"/>
    </location>
</feature>
<keyword evidence="5" id="KW-1185">Reference proteome</keyword>
<keyword evidence="1" id="KW-0732">Signal</keyword>
<dbReference type="RefSeq" id="WP_034643030.1">
    <property type="nucleotide sequence ID" value="NZ_ARZX01000001.1"/>
</dbReference>
<proteinExistence type="predicted"/>
<dbReference type="InterPro" id="IPR002931">
    <property type="entry name" value="Transglutaminase-like"/>
</dbReference>
<feature type="domain" description="Transglutaminase-like" evidence="2">
    <location>
        <begin position="275"/>
        <end position="380"/>
    </location>
</feature>
<dbReference type="Gene3D" id="2.60.40.3140">
    <property type="match status" value="1"/>
</dbReference>
<evidence type="ECO:0000313" key="4">
    <source>
        <dbReference type="EMBL" id="EWH15140.1"/>
    </source>
</evidence>
<dbReference type="Pfam" id="PF01841">
    <property type="entry name" value="Transglut_core"/>
    <property type="match status" value="1"/>
</dbReference>
<dbReference type="InterPro" id="IPR024618">
    <property type="entry name" value="DUF3857"/>
</dbReference>
<dbReference type="InterPro" id="IPR038765">
    <property type="entry name" value="Papain-like_cys_pep_sf"/>
</dbReference>
<dbReference type="Gene3D" id="3.10.620.30">
    <property type="match status" value="1"/>
</dbReference>
<dbReference type="Proteomes" id="UP000019275">
    <property type="component" value="Unassembled WGS sequence"/>
</dbReference>
<protein>
    <recommendedName>
        <fullName evidence="6">DUF3857 domain-containing protein</fullName>
    </recommendedName>
</protein>
<dbReference type="EMBL" id="ARZX01000001">
    <property type="protein sequence ID" value="EWH15140.1"/>
    <property type="molecule type" value="Genomic_DNA"/>
</dbReference>
<dbReference type="Gene3D" id="2.60.120.1130">
    <property type="match status" value="1"/>
</dbReference>
<comment type="caution">
    <text evidence="4">The sequence shown here is derived from an EMBL/GenBank/DDBJ whole genome shotgun (WGS) entry which is preliminary data.</text>
</comment>
<evidence type="ECO:0000313" key="5">
    <source>
        <dbReference type="Proteomes" id="UP000019275"/>
    </source>
</evidence>
<reference evidence="4 5" key="1">
    <citation type="journal article" date="2014" name="Genome Announc.">
        <title>Draft Genome Sequence of the Carrageenan-Degrading Bacterium Cellulophaga sp. Strain KL-A, Isolated from Decaying Marine Algae.</title>
        <authorList>
            <person name="Shan D."/>
            <person name="Ying J."/>
            <person name="Li X."/>
            <person name="Gao Z."/>
            <person name="Wei G."/>
            <person name="Shao Z."/>
        </authorList>
    </citation>
    <scope>NUCLEOTIDE SEQUENCE [LARGE SCALE GENOMIC DNA]</scope>
    <source>
        <strain evidence="4 5">KL-A</strain>
    </source>
</reference>
<evidence type="ECO:0000259" key="3">
    <source>
        <dbReference type="Pfam" id="PF12969"/>
    </source>
</evidence>
<feature type="signal peptide" evidence="1">
    <location>
        <begin position="1"/>
        <end position="18"/>
    </location>
</feature>
<dbReference type="SUPFAM" id="SSF54001">
    <property type="entry name" value="Cysteine proteinases"/>
    <property type="match status" value="1"/>
</dbReference>
<organism evidence="4 5">
    <name type="scientific">Cellulophaga geojensis KL-A</name>
    <dbReference type="NCBI Taxonomy" id="1328323"/>
    <lineage>
        <taxon>Bacteria</taxon>
        <taxon>Pseudomonadati</taxon>
        <taxon>Bacteroidota</taxon>
        <taxon>Flavobacteriia</taxon>
        <taxon>Flavobacteriales</taxon>
        <taxon>Flavobacteriaceae</taxon>
        <taxon>Cellulophaga</taxon>
    </lineage>
</organism>
<feature type="chain" id="PRO_5045667439" description="DUF3857 domain-containing protein" evidence="1">
    <location>
        <begin position="19"/>
        <end position="637"/>
    </location>
</feature>
<evidence type="ECO:0000256" key="1">
    <source>
        <dbReference type="SAM" id="SignalP"/>
    </source>
</evidence>
<sequence>MRLFFSFILLLFVQLSEAQDFNYQSLLINSNLTKNANAVVRLDEMNIHISSKTKMNIKHKRIVTVLNKFGDVATHTYRGYDLDSKLISVQALVYNQLGKQIGKFKEKDFKDVSAVDGSTLYSDSRIKYLDYTPVTYPYTMEFTYEYTNSNTGELIPAWYFLDSFYLSTEESSISITYDDESFKPEIREANLEGLDVEKIIKSGSTSYTVKNIPALKKESLSPAFYKISPKLQIRPINFTYGGYDASIKTWQDLGKWMYTNLLKGRGELPESTINTVKSLTKEAKSDIEKAKIIYKYVQDNTRYISVQVGIGGMQPISALDVDRVKYGDCKGLSNYTMALLHAVGVKAFYTHVEAGNYKESFNKGFASLAEGNHVILAIESNDKYYWIDCTSQIHPFGFLGDFTDGRTVHVIKPDGGELVQTDSYVNKDNYQKTEAHISLSNTGVIAADVVITTKGVQYDDRFSIERKTSDDIKKHYTSYWSYINNLKINNYTLLNNRDSIVFTEKISLEATNYASVSGNRLLFMVNALNRNNAVPDRYRNRKLPLEIQRGYFDEDEFEILLPLGFEVEAMPNNTLVENEFGLYSVSYKLSEDLKNVVYKRKLLIKEGYYPKEKYKDYRDFRKKVSLTDNAKIVLVKK</sequence>
<dbReference type="Pfam" id="PF12969">
    <property type="entry name" value="DUF3857"/>
    <property type="match status" value="1"/>
</dbReference>
<name>A0ABN0RT80_9FLAO</name>
<evidence type="ECO:0008006" key="6">
    <source>
        <dbReference type="Google" id="ProtNLM"/>
    </source>
</evidence>
<gene>
    <name evidence="4" type="ORF">KLA_01235</name>
</gene>
<evidence type="ECO:0000259" key="2">
    <source>
        <dbReference type="Pfam" id="PF01841"/>
    </source>
</evidence>